<comment type="similarity">
    <text evidence="1">Belongs to the 2-hydroxycarboxylate transporter (2-HCT) (TC 2.A.24) family.</text>
</comment>
<dbReference type="Proteomes" id="UP001139179">
    <property type="component" value="Unassembled WGS sequence"/>
</dbReference>
<protein>
    <submittedName>
        <fullName evidence="3">2-hydroxycarboxylate transporter family protein</fullName>
    </submittedName>
</protein>
<feature type="transmembrane region" description="Helical" evidence="2">
    <location>
        <begin position="66"/>
        <end position="84"/>
    </location>
</feature>
<feature type="transmembrane region" description="Helical" evidence="2">
    <location>
        <begin position="193"/>
        <end position="215"/>
    </location>
</feature>
<dbReference type="InterPro" id="IPR004679">
    <property type="entry name" value="2-OHcarboxylate_transport"/>
</dbReference>
<keyword evidence="1" id="KW-0769">Symport</keyword>
<dbReference type="GO" id="GO:0015293">
    <property type="term" value="F:symporter activity"/>
    <property type="evidence" value="ECO:0007669"/>
    <property type="project" value="UniProtKB-UniRule"/>
</dbReference>
<feature type="transmembrane region" description="Helical" evidence="2">
    <location>
        <begin position="158"/>
        <end position="181"/>
    </location>
</feature>
<feature type="transmembrane region" description="Helical" evidence="2">
    <location>
        <begin position="36"/>
        <end position="54"/>
    </location>
</feature>
<evidence type="ECO:0000256" key="1">
    <source>
        <dbReference type="PIRNR" id="PIRNR005348"/>
    </source>
</evidence>
<evidence type="ECO:0000313" key="4">
    <source>
        <dbReference type="Proteomes" id="UP001139179"/>
    </source>
</evidence>
<keyword evidence="2" id="KW-0812">Transmembrane</keyword>
<feature type="transmembrane region" description="Helical" evidence="2">
    <location>
        <begin position="322"/>
        <end position="340"/>
    </location>
</feature>
<dbReference type="PIRSF" id="PIRSF005348">
    <property type="entry name" value="YxkH"/>
    <property type="match status" value="1"/>
</dbReference>
<evidence type="ECO:0000256" key="2">
    <source>
        <dbReference type="SAM" id="Phobius"/>
    </source>
</evidence>
<accession>A0A9X2DVL3</accession>
<dbReference type="GO" id="GO:0005886">
    <property type="term" value="C:plasma membrane"/>
    <property type="evidence" value="ECO:0007669"/>
    <property type="project" value="UniProtKB-SubCell"/>
</dbReference>
<dbReference type="EMBL" id="JAMBOL010000031">
    <property type="protein sequence ID" value="MCM3716215.1"/>
    <property type="molecule type" value="Genomic_DNA"/>
</dbReference>
<sequence>MESGGRRLIAGMNPAVFAIVFVVVMGGVYLEILPNNMLIGFVIPMVIGGLFIWLGEKIPVFRTFGGPSLLCIIVPAVFVYWGLFPQSGVEIVADFYNGYGFIDLFIAALIVGSLLSMDRQILVKAGIRFFIPLLAGVVLTFVVGGLVGHVTGFGYKEAILFVIAPIMGGGIGAGAVPMSEIYASGAGGDPAEYLSMLVPAIMVANVLCIFVASILNGLGKKNKNMFIKGFSGEGEILRNAKKNEAAEPLRAAESKETTTYSNLAVGLMMSGALYIFGYFIAMLFPSIHAYAWMIIATALVKILNITPTVIEDAAGDWFDFVSKMLLPCMLVATSIGLIDMHQIIEVVTNPAYLGLTALTVLLASFGAGIFGWLVAMYFVESAIAAGLCMADVGGSGDAAVLGASERLKLMPFSQISSRLGGVIILLIMSILAPLFL</sequence>
<feature type="transmembrane region" description="Helical" evidence="2">
    <location>
        <begin position="12"/>
        <end position="30"/>
    </location>
</feature>
<keyword evidence="1 2" id="KW-0472">Membrane</keyword>
<organism evidence="3 4">
    <name type="scientific">Halalkalibacter oceani</name>
    <dbReference type="NCBI Taxonomy" id="1653776"/>
    <lineage>
        <taxon>Bacteria</taxon>
        <taxon>Bacillati</taxon>
        <taxon>Bacillota</taxon>
        <taxon>Bacilli</taxon>
        <taxon>Bacillales</taxon>
        <taxon>Bacillaceae</taxon>
        <taxon>Halalkalibacter</taxon>
    </lineage>
</organism>
<reference evidence="3" key="1">
    <citation type="submission" date="2022-05" db="EMBL/GenBank/DDBJ databases">
        <title>Comparative Genomics of Spacecraft Associated Microbes.</title>
        <authorList>
            <person name="Tran M.T."/>
            <person name="Wright A."/>
            <person name="Seuylemezian A."/>
            <person name="Eisen J."/>
            <person name="Coil D."/>
        </authorList>
    </citation>
    <scope>NUCLEOTIDE SEQUENCE</scope>
    <source>
        <strain evidence="3">214.1.1</strain>
    </source>
</reference>
<keyword evidence="4" id="KW-1185">Reference proteome</keyword>
<name>A0A9X2DVL3_9BACI</name>
<feature type="transmembrane region" description="Helical" evidence="2">
    <location>
        <begin position="96"/>
        <end position="117"/>
    </location>
</feature>
<dbReference type="RefSeq" id="WP_251224885.1">
    <property type="nucleotide sequence ID" value="NZ_JAMBOL010000031.1"/>
</dbReference>
<feature type="transmembrane region" description="Helical" evidence="2">
    <location>
        <begin position="129"/>
        <end position="152"/>
    </location>
</feature>
<feature type="transmembrane region" description="Helical" evidence="2">
    <location>
        <begin position="291"/>
        <end position="310"/>
    </location>
</feature>
<dbReference type="AlphaFoldDB" id="A0A9X2DVL3"/>
<evidence type="ECO:0000313" key="3">
    <source>
        <dbReference type="EMBL" id="MCM3716215.1"/>
    </source>
</evidence>
<feature type="transmembrane region" description="Helical" evidence="2">
    <location>
        <begin position="263"/>
        <end position="284"/>
    </location>
</feature>
<keyword evidence="1" id="KW-1003">Cell membrane</keyword>
<feature type="transmembrane region" description="Helical" evidence="2">
    <location>
        <begin position="352"/>
        <end position="375"/>
    </location>
</feature>
<dbReference type="PANTHER" id="PTHR40033">
    <property type="entry name" value="NA(+)-MALATE SYMPORTER"/>
    <property type="match status" value="1"/>
</dbReference>
<dbReference type="PANTHER" id="PTHR40033:SF1">
    <property type="entry name" value="CITRATE-SODIUM SYMPORTER"/>
    <property type="match status" value="1"/>
</dbReference>
<dbReference type="Pfam" id="PF03390">
    <property type="entry name" value="2HCT"/>
    <property type="match status" value="1"/>
</dbReference>
<keyword evidence="2" id="KW-1133">Transmembrane helix</keyword>
<comment type="caution">
    <text evidence="3">The sequence shown here is derived from an EMBL/GenBank/DDBJ whole genome shotgun (WGS) entry which is preliminary data.</text>
</comment>
<keyword evidence="1" id="KW-0813">Transport</keyword>
<dbReference type="GO" id="GO:0008514">
    <property type="term" value="F:organic anion transmembrane transporter activity"/>
    <property type="evidence" value="ECO:0007669"/>
    <property type="project" value="InterPro"/>
</dbReference>
<proteinExistence type="inferred from homology"/>
<comment type="subcellular location">
    <subcellularLocation>
        <location evidence="1">Cell membrane</location>
    </subcellularLocation>
</comment>
<gene>
    <name evidence="3" type="ORF">M3202_19415</name>
</gene>
<feature type="transmembrane region" description="Helical" evidence="2">
    <location>
        <begin position="415"/>
        <end position="435"/>
    </location>
</feature>